<sequence>MLLKLALLWCGVAIKARGPKHECGLYYWVETRLKISSHYSAHIFCGIIYEVDESEIKEVLDEVRLMPNLTKEQWAKAVKWLADMLKQLAIVKALPIDHKEDYSPFLRPNELIIRLQQTYTQQGNILQLFFPSTQNHSPISHPSSTITQNTLILTPHHHQHSPTSNFCSPASFILRLCQRLGVSIGAASPQPPGTSSITTAAPPLNGLLLRLFLSRITQHLSPKLPSPASQRCRRRRATTSSVFKPTVVRCDCRSCSTPASYRHSATSEPLASAAISDEGFTLRSRKSS</sequence>
<feature type="signal peptide" evidence="1">
    <location>
        <begin position="1"/>
        <end position="16"/>
    </location>
</feature>
<organism evidence="2 3">
    <name type="scientific">Vigna unguiculata</name>
    <name type="common">Cowpea</name>
    <dbReference type="NCBI Taxonomy" id="3917"/>
    <lineage>
        <taxon>Eukaryota</taxon>
        <taxon>Viridiplantae</taxon>
        <taxon>Streptophyta</taxon>
        <taxon>Embryophyta</taxon>
        <taxon>Tracheophyta</taxon>
        <taxon>Spermatophyta</taxon>
        <taxon>Magnoliopsida</taxon>
        <taxon>eudicotyledons</taxon>
        <taxon>Gunneridae</taxon>
        <taxon>Pentapetalae</taxon>
        <taxon>rosids</taxon>
        <taxon>fabids</taxon>
        <taxon>Fabales</taxon>
        <taxon>Fabaceae</taxon>
        <taxon>Papilionoideae</taxon>
        <taxon>50 kb inversion clade</taxon>
        <taxon>NPAAA clade</taxon>
        <taxon>indigoferoid/millettioid clade</taxon>
        <taxon>Phaseoleae</taxon>
        <taxon>Vigna</taxon>
    </lineage>
</organism>
<dbReference type="EMBL" id="CP039352">
    <property type="protein sequence ID" value="QCE04934.1"/>
    <property type="molecule type" value="Genomic_DNA"/>
</dbReference>
<accession>A0A4D6MW27</accession>
<keyword evidence="1" id="KW-0732">Signal</keyword>
<name>A0A4D6MW27_VIGUN</name>
<reference evidence="2 3" key="1">
    <citation type="submission" date="2019-04" db="EMBL/GenBank/DDBJ databases">
        <title>An improved genome assembly and genetic linkage map for asparagus bean, Vigna unguiculata ssp. sesquipedialis.</title>
        <authorList>
            <person name="Xia Q."/>
            <person name="Zhang R."/>
            <person name="Dong Y."/>
        </authorList>
    </citation>
    <scope>NUCLEOTIDE SEQUENCE [LARGE SCALE GENOMIC DNA]</scope>
    <source>
        <tissue evidence="2">Leaf</tissue>
    </source>
</reference>
<evidence type="ECO:0000313" key="2">
    <source>
        <dbReference type="EMBL" id="QCE04934.1"/>
    </source>
</evidence>
<feature type="chain" id="PRO_5020041945" evidence="1">
    <location>
        <begin position="17"/>
        <end position="288"/>
    </location>
</feature>
<gene>
    <name evidence="2" type="ORF">DEO72_LG8g2976</name>
</gene>
<dbReference type="AlphaFoldDB" id="A0A4D6MW27"/>
<dbReference type="Proteomes" id="UP000501690">
    <property type="component" value="Linkage Group LG8"/>
</dbReference>
<evidence type="ECO:0000313" key="3">
    <source>
        <dbReference type="Proteomes" id="UP000501690"/>
    </source>
</evidence>
<keyword evidence="3" id="KW-1185">Reference proteome</keyword>
<evidence type="ECO:0000256" key="1">
    <source>
        <dbReference type="SAM" id="SignalP"/>
    </source>
</evidence>
<protein>
    <submittedName>
        <fullName evidence="2">Uncharacterized protein</fullName>
    </submittedName>
</protein>
<proteinExistence type="predicted"/>